<dbReference type="GO" id="GO:0098505">
    <property type="term" value="F:G-rich strand telomeric DNA binding"/>
    <property type="evidence" value="ECO:0007669"/>
    <property type="project" value="TreeGrafter"/>
</dbReference>
<protein>
    <submittedName>
        <fullName evidence="1">Uncharacterized protein</fullName>
    </submittedName>
</protein>
<dbReference type="PANTHER" id="PTHR14513">
    <property type="entry name" value="PROTECTION OF TELOMERES 1"/>
    <property type="match status" value="1"/>
</dbReference>
<comment type="caution">
    <text evidence="1">The sequence shown here is derived from an EMBL/GenBank/DDBJ whole genome shotgun (WGS) entry which is preliminary data.</text>
</comment>
<evidence type="ECO:0000313" key="2">
    <source>
        <dbReference type="Proteomes" id="UP001420932"/>
    </source>
</evidence>
<dbReference type="InterPro" id="IPR028389">
    <property type="entry name" value="POT1"/>
</dbReference>
<evidence type="ECO:0000313" key="1">
    <source>
        <dbReference type="EMBL" id="KAK9170109.1"/>
    </source>
</evidence>
<reference evidence="1 2" key="1">
    <citation type="submission" date="2024-01" db="EMBL/GenBank/DDBJ databases">
        <title>Genome assemblies of Stephania.</title>
        <authorList>
            <person name="Yang L."/>
        </authorList>
    </citation>
    <scope>NUCLEOTIDE SEQUENCE [LARGE SCALE GENOMIC DNA]</scope>
    <source>
        <strain evidence="1">YNDBR</strain>
        <tissue evidence="1">Leaf</tissue>
    </source>
</reference>
<dbReference type="Proteomes" id="UP001420932">
    <property type="component" value="Unassembled WGS sequence"/>
</dbReference>
<dbReference type="AlphaFoldDB" id="A0AAP0Q8L6"/>
<name>A0AAP0Q8L6_9MAGN</name>
<dbReference type="GO" id="GO:0000783">
    <property type="term" value="C:nuclear telomere cap complex"/>
    <property type="evidence" value="ECO:0007669"/>
    <property type="project" value="TreeGrafter"/>
</dbReference>
<sequence>MVLLEDEEQNPLPLRLEPCLSRDNLCTFPCEGTVFRVVVKQEYHNCDLSLLRCGGWVKFRNIVSKVQSGMWYGAFSSTSRITLLSDEDNMVLLRLRDYEEGKSSHLQLSTFPNLSSVTDVADSSDACGTSSEACARLELVKPHHLHLDASRKFFPLGLEAHSRSSKGGHVRF</sequence>
<dbReference type="EMBL" id="JBBNAF010000001">
    <property type="protein sequence ID" value="KAK9170109.1"/>
    <property type="molecule type" value="Genomic_DNA"/>
</dbReference>
<keyword evidence="2" id="KW-1185">Reference proteome</keyword>
<dbReference type="GO" id="GO:0032210">
    <property type="term" value="P:regulation of telomere maintenance via telomerase"/>
    <property type="evidence" value="ECO:0007669"/>
    <property type="project" value="TreeGrafter"/>
</dbReference>
<dbReference type="GO" id="GO:0016233">
    <property type="term" value="P:telomere capping"/>
    <property type="evidence" value="ECO:0007669"/>
    <property type="project" value="TreeGrafter"/>
</dbReference>
<organism evidence="1 2">
    <name type="scientific">Stephania yunnanensis</name>
    <dbReference type="NCBI Taxonomy" id="152371"/>
    <lineage>
        <taxon>Eukaryota</taxon>
        <taxon>Viridiplantae</taxon>
        <taxon>Streptophyta</taxon>
        <taxon>Embryophyta</taxon>
        <taxon>Tracheophyta</taxon>
        <taxon>Spermatophyta</taxon>
        <taxon>Magnoliopsida</taxon>
        <taxon>Ranunculales</taxon>
        <taxon>Menispermaceae</taxon>
        <taxon>Menispermoideae</taxon>
        <taxon>Cissampelideae</taxon>
        <taxon>Stephania</taxon>
    </lineage>
</organism>
<dbReference type="GO" id="GO:0010521">
    <property type="term" value="F:telomerase inhibitor activity"/>
    <property type="evidence" value="ECO:0007669"/>
    <property type="project" value="TreeGrafter"/>
</dbReference>
<proteinExistence type="predicted"/>
<accession>A0AAP0Q8L6</accession>
<gene>
    <name evidence="1" type="ORF">Syun_002249</name>
</gene>
<dbReference type="PANTHER" id="PTHR14513:SF0">
    <property type="entry name" value="PROTECTION OF TELOMERES PROTEIN 1"/>
    <property type="match status" value="1"/>
</dbReference>